<proteinExistence type="predicted"/>
<dbReference type="RefSeq" id="WP_044825253.1">
    <property type="nucleotide sequence ID" value="NZ_CP009687.1"/>
</dbReference>
<reference evidence="1 2" key="1">
    <citation type="submission" date="2014-10" db="EMBL/GenBank/DDBJ databases">
        <title>Genome sequence of Clostridium aceticum DSM 1496.</title>
        <authorList>
            <person name="Poehlein A."/>
            <person name="Schiel-Bengelsdorf B."/>
            <person name="Gottschalk G."/>
            <person name="Duerre P."/>
            <person name="Daniel R."/>
        </authorList>
    </citation>
    <scope>NUCLEOTIDE SEQUENCE [LARGE SCALE GENOMIC DNA]</scope>
    <source>
        <strain evidence="1 2">DSM 1496</strain>
    </source>
</reference>
<dbReference type="AlphaFoldDB" id="A0A0D8I8L7"/>
<protein>
    <submittedName>
        <fullName evidence="1">Uncharacterized protein</fullName>
    </submittedName>
</protein>
<gene>
    <name evidence="1" type="ORF">CACET_c27850</name>
</gene>
<dbReference type="Proteomes" id="UP000035704">
    <property type="component" value="Chromosome"/>
</dbReference>
<dbReference type="KEGG" id="cace:CACET_c27850"/>
<dbReference type="Gene3D" id="3.10.450.150">
    <property type="entry name" value="enterococcus faecalis protein"/>
    <property type="match status" value="1"/>
</dbReference>
<organism evidence="1 2">
    <name type="scientific">Clostridium aceticum</name>
    <dbReference type="NCBI Taxonomy" id="84022"/>
    <lineage>
        <taxon>Bacteria</taxon>
        <taxon>Bacillati</taxon>
        <taxon>Bacillota</taxon>
        <taxon>Clostridia</taxon>
        <taxon>Eubacteriales</taxon>
        <taxon>Clostridiaceae</taxon>
        <taxon>Clostridium</taxon>
    </lineage>
</organism>
<dbReference type="STRING" id="84022.CACET_c27850"/>
<dbReference type="PATRIC" id="fig|84022.5.peg.719"/>
<accession>A0A0D8I8L7</accession>
<sequence length="114" mass="12866">MKEVERYISLGISKKVSALIYNELFELLNNEEDSSDLQKFKLTVASNGVQLIEQSEEGNSKRKVHLLLTLEATKEKIVVLRDGLDITMMLESEANKLVKRKKANSKQAVSNVKS</sequence>
<evidence type="ECO:0000313" key="1">
    <source>
        <dbReference type="EMBL" id="AKL96230.1"/>
    </source>
</evidence>
<dbReference type="EMBL" id="CP009687">
    <property type="protein sequence ID" value="AKL96230.1"/>
    <property type="molecule type" value="Genomic_DNA"/>
</dbReference>
<evidence type="ECO:0000313" key="2">
    <source>
        <dbReference type="Proteomes" id="UP000035704"/>
    </source>
</evidence>
<name>A0A0D8I8L7_9CLOT</name>
<keyword evidence="2" id="KW-1185">Reference proteome</keyword>